<dbReference type="InterPro" id="IPR008302">
    <property type="entry name" value="NamZ"/>
</dbReference>
<keyword evidence="1" id="KW-0732">Signal</keyword>
<keyword evidence="5" id="KW-1185">Reference proteome</keyword>
<feature type="domain" description="Peptidoglycan beta-N-acetylmuramidase NamZ C-terminal" evidence="3">
    <location>
        <begin position="246"/>
        <end position="383"/>
    </location>
</feature>
<name>A0ABW1XNJ7_9ALTE</name>
<dbReference type="Pfam" id="PF07075">
    <property type="entry name" value="NamZ_N"/>
    <property type="match status" value="1"/>
</dbReference>
<proteinExistence type="predicted"/>
<evidence type="ECO:0000313" key="4">
    <source>
        <dbReference type="EMBL" id="MFC6440898.1"/>
    </source>
</evidence>
<gene>
    <name evidence="4" type="ORF">ACFP85_12155</name>
</gene>
<evidence type="ECO:0000256" key="1">
    <source>
        <dbReference type="SAM" id="SignalP"/>
    </source>
</evidence>
<dbReference type="Proteomes" id="UP001596364">
    <property type="component" value="Unassembled WGS sequence"/>
</dbReference>
<comment type="caution">
    <text evidence="4">The sequence shown here is derived from an EMBL/GenBank/DDBJ whole genome shotgun (WGS) entry which is preliminary data.</text>
</comment>
<dbReference type="EMBL" id="JBHSUS010000001">
    <property type="protein sequence ID" value="MFC6440898.1"/>
    <property type="molecule type" value="Genomic_DNA"/>
</dbReference>
<evidence type="ECO:0000259" key="2">
    <source>
        <dbReference type="Pfam" id="PF07075"/>
    </source>
</evidence>
<accession>A0ABW1XNJ7</accession>
<feature type="signal peptide" evidence="1">
    <location>
        <begin position="1"/>
        <end position="21"/>
    </location>
</feature>
<dbReference type="InterPro" id="IPR048503">
    <property type="entry name" value="NamZ_C"/>
</dbReference>
<dbReference type="PANTHER" id="PTHR42915:SF1">
    <property type="entry name" value="PEPTIDOGLYCAN BETA-N-ACETYLMURAMIDASE NAMZ"/>
    <property type="match status" value="1"/>
</dbReference>
<dbReference type="RefSeq" id="WP_131258802.1">
    <property type="nucleotide sequence ID" value="NZ_JBHSUS010000001.1"/>
</dbReference>
<feature type="chain" id="PRO_5045103327" evidence="1">
    <location>
        <begin position="22"/>
        <end position="392"/>
    </location>
</feature>
<protein>
    <submittedName>
        <fullName evidence="4">Exo-beta-N-acetylmuramidase NamZ domain-containing protein</fullName>
    </submittedName>
</protein>
<sequence length="392" mass="42921">MRGCIGILCVWLLALCQPVTARPAIEIGAERSALYLPMLKGKVGLVVNQTSRVGQQHLLDYLLAQGVDVRMVFAPEHGFRGEADAGAHISDGVDERTGVPIVSIYGQNKKPGKDVMSQLDWVIFDIQDVGARFYTYISSMHYMMETAAENHVRFMVLDRPNPNGSYVRGPIREDAFTSFVGMHPIPLLHGMTVGELAQMINGEGWLAGHVQVDLTVIPMRHYQRSQPYSLPVSPSPNLPNDSAIALYPSLCLFEPTTVSVGRGTPFPFQVIGHPQVALGPFEFTPVSGAGAAKPKWQDTALQGIDLRQSSIHGLDLTLLVSTYQAITAKGLPFFTSESFFDKLAGTDKLRKALVAGQSAGQIEASWQQGEAHFMQQRQPYLLYDLIASEIAN</sequence>
<dbReference type="Pfam" id="PF20732">
    <property type="entry name" value="NamZ_C"/>
    <property type="match status" value="1"/>
</dbReference>
<evidence type="ECO:0000259" key="3">
    <source>
        <dbReference type="Pfam" id="PF20732"/>
    </source>
</evidence>
<dbReference type="Gene3D" id="3.40.50.12170">
    <property type="entry name" value="Uncharacterised protein PF07075, DUF1343"/>
    <property type="match status" value="1"/>
</dbReference>
<dbReference type="PANTHER" id="PTHR42915">
    <property type="entry name" value="HYPOTHETICAL 460 KDA PROTEIN IN FEUA-SIGW INTERGENIC REGION [PRECURSOR]"/>
    <property type="match status" value="1"/>
</dbReference>
<dbReference type="PIRSF" id="PIRSF016719">
    <property type="entry name" value="UCP016719"/>
    <property type="match status" value="1"/>
</dbReference>
<dbReference type="InterPro" id="IPR048502">
    <property type="entry name" value="NamZ_N"/>
</dbReference>
<evidence type="ECO:0000313" key="5">
    <source>
        <dbReference type="Proteomes" id="UP001596364"/>
    </source>
</evidence>
<dbReference type="Gene3D" id="3.90.1150.140">
    <property type="match status" value="1"/>
</dbReference>
<organism evidence="4 5">
    <name type="scientific">Pseudobowmanella zhangzhouensis</name>
    <dbReference type="NCBI Taxonomy" id="1537679"/>
    <lineage>
        <taxon>Bacteria</taxon>
        <taxon>Pseudomonadati</taxon>
        <taxon>Pseudomonadota</taxon>
        <taxon>Gammaproteobacteria</taxon>
        <taxon>Alteromonadales</taxon>
        <taxon>Alteromonadaceae</taxon>
    </lineage>
</organism>
<feature type="domain" description="Peptidoglycan beta-N-acetylmuramidase NamZ N-terminal" evidence="2">
    <location>
        <begin position="43"/>
        <end position="241"/>
    </location>
</feature>
<reference evidence="5" key="1">
    <citation type="journal article" date="2019" name="Int. J. Syst. Evol. Microbiol.">
        <title>The Global Catalogue of Microorganisms (GCM) 10K type strain sequencing project: providing services to taxonomists for standard genome sequencing and annotation.</title>
        <authorList>
            <consortium name="The Broad Institute Genomics Platform"/>
            <consortium name="The Broad Institute Genome Sequencing Center for Infectious Disease"/>
            <person name="Wu L."/>
            <person name="Ma J."/>
        </authorList>
    </citation>
    <scope>NUCLEOTIDE SEQUENCE [LARGE SCALE GENOMIC DNA]</scope>
    <source>
        <strain evidence="5">CGMCC 1.16031</strain>
    </source>
</reference>